<dbReference type="KEGG" id="meh:M301_0462"/>
<accession>D7DMD5</accession>
<name>D7DMD5_METV0</name>
<keyword evidence="2" id="KW-1185">Reference proteome</keyword>
<protein>
    <submittedName>
        <fullName evidence="1">Uncharacterized protein</fullName>
    </submittedName>
</protein>
<gene>
    <name evidence="1" type="ordered locus">M301_0462</name>
</gene>
<dbReference type="HOGENOM" id="CLU_085035_0_0_4"/>
<dbReference type="OrthoDB" id="9178860at2"/>
<dbReference type="EMBL" id="CP002056">
    <property type="protein sequence ID" value="ADI28846.1"/>
    <property type="molecule type" value="Genomic_DNA"/>
</dbReference>
<dbReference type="eggNOG" id="ENOG5031HF3">
    <property type="taxonomic scope" value="Bacteria"/>
</dbReference>
<reference evidence="1 2" key="2">
    <citation type="journal article" date="2011" name="J. Bacteriol.">
        <title>Genomes of three methylotrophs from a single niche uncover genetic and metabolic divergence of Methylophilaceae.</title>
        <authorList>
            <person name="Lapidus A."/>
            <person name="Clum A."/>
            <person name="Labutti K."/>
            <person name="Kaluzhnaya M.G."/>
            <person name="Lim S."/>
            <person name="Beck D.A."/>
            <person name="Glavina Del Rio T."/>
            <person name="Nolan M."/>
            <person name="Mavromatis K."/>
            <person name="Huntemann M."/>
            <person name="Lucas S."/>
            <person name="Lidstrom M.E."/>
            <person name="Ivanova N."/>
            <person name="Chistoserdova L."/>
        </authorList>
    </citation>
    <scope>NUCLEOTIDE SEQUENCE [LARGE SCALE GENOMIC DNA]</scope>
    <source>
        <strain evidence="1 2">301</strain>
    </source>
</reference>
<dbReference type="AlphaFoldDB" id="D7DMD5"/>
<evidence type="ECO:0000313" key="1">
    <source>
        <dbReference type="EMBL" id="ADI28846.1"/>
    </source>
</evidence>
<reference evidence="2" key="1">
    <citation type="submission" date="2010-05" db="EMBL/GenBank/DDBJ databases">
        <title>Complete sequence of Methylotenera sp. 301.</title>
        <authorList>
            <person name="Lucas S."/>
            <person name="Copeland A."/>
            <person name="Lapidus A."/>
            <person name="Cheng J.-F."/>
            <person name="Bruce D."/>
            <person name="Goodwin L."/>
            <person name="Pitluck S."/>
            <person name="Clum A."/>
            <person name="Land M."/>
            <person name="Hauser L."/>
            <person name="Kyrpides N."/>
            <person name="Ivanova N."/>
            <person name="Chistoservova L."/>
            <person name="Kalyuzhnaya M."/>
            <person name="Woyke T."/>
        </authorList>
    </citation>
    <scope>NUCLEOTIDE SEQUENCE [LARGE SCALE GENOMIC DNA]</scope>
    <source>
        <strain evidence="2">301</strain>
    </source>
</reference>
<evidence type="ECO:0000313" key="2">
    <source>
        <dbReference type="Proteomes" id="UP000000383"/>
    </source>
</evidence>
<dbReference type="STRING" id="666681.M301_0462"/>
<proteinExistence type="predicted"/>
<dbReference type="Proteomes" id="UP000000383">
    <property type="component" value="Chromosome"/>
</dbReference>
<sequence length="279" mass="31445">MLLSLSDEVRISLRPDRVSIVRLHQELLRTKVVASKTEFCGSVESGEASWQPTLRALQTGLSSVGSGRMNATVILSNHFVRYVLIPWGNELSNDSEEQAYIRHYFSVSYGHDVDDWVLRLSTNGYGEMQVASAIDRGLLDGLERIVSARGLRFVSAQPYLMDEFNQWRSRFNSPKVWFVLAEQGRLCISLLEQGKWRSLRTMKVDDTWLSRLPQLLEREFSLSDSGAERGVVFLFAPEVVDKSALPVSGWTVNWLRATPSESKGIRPASHLASVKLRSG</sequence>
<dbReference type="RefSeq" id="WP_013147162.1">
    <property type="nucleotide sequence ID" value="NC_014207.1"/>
</dbReference>
<organism evidence="1 2">
    <name type="scientific">Methylotenera versatilis (strain 301)</name>
    <dbReference type="NCBI Taxonomy" id="666681"/>
    <lineage>
        <taxon>Bacteria</taxon>
        <taxon>Pseudomonadati</taxon>
        <taxon>Pseudomonadota</taxon>
        <taxon>Betaproteobacteria</taxon>
        <taxon>Nitrosomonadales</taxon>
        <taxon>Methylophilaceae</taxon>
        <taxon>Methylotenera</taxon>
    </lineage>
</organism>